<reference evidence="2" key="1">
    <citation type="journal article" date="2019" name="Int. J. Syst. Evol. Microbiol.">
        <title>The Global Catalogue of Microorganisms (GCM) 10K type strain sequencing project: providing services to taxonomists for standard genome sequencing and annotation.</title>
        <authorList>
            <consortium name="The Broad Institute Genomics Platform"/>
            <consortium name="The Broad Institute Genome Sequencing Center for Infectious Disease"/>
            <person name="Wu L."/>
            <person name="Ma J."/>
        </authorList>
    </citation>
    <scope>NUCLEOTIDE SEQUENCE [LARGE SCALE GENOMIC DNA]</scope>
    <source>
        <strain evidence="2">JCM 17555</strain>
    </source>
</reference>
<dbReference type="RefSeq" id="WP_344803258.1">
    <property type="nucleotide sequence ID" value="NZ_BAABBO010000001.1"/>
</dbReference>
<protein>
    <submittedName>
        <fullName evidence="1">Uncharacterized protein</fullName>
    </submittedName>
</protein>
<dbReference type="EMBL" id="BAABBO010000001">
    <property type="protein sequence ID" value="GAA3950275.1"/>
    <property type="molecule type" value="Genomic_DNA"/>
</dbReference>
<gene>
    <name evidence="1" type="ORF">GCM10022278_06710</name>
</gene>
<name>A0ABP7NMB2_9GAMM</name>
<evidence type="ECO:0000313" key="2">
    <source>
        <dbReference type="Proteomes" id="UP001501337"/>
    </source>
</evidence>
<keyword evidence="2" id="KW-1185">Reference proteome</keyword>
<accession>A0ABP7NMB2</accession>
<dbReference type="Proteomes" id="UP001501337">
    <property type="component" value="Unassembled WGS sequence"/>
</dbReference>
<comment type="caution">
    <text evidence="1">The sequence shown here is derived from an EMBL/GenBank/DDBJ whole genome shotgun (WGS) entry which is preliminary data.</text>
</comment>
<evidence type="ECO:0000313" key="1">
    <source>
        <dbReference type="EMBL" id="GAA3950275.1"/>
    </source>
</evidence>
<proteinExistence type="predicted"/>
<sequence length="129" mass="14767">MADLHIEEFHKHCIAVLLQLYTVFPRKATVFVEDIIGPEEKDEFGLNSNLHQSCFGAMIWLADEGYLRYESTIRQEAVDQAVLTQHSFARLAKLVPERGQSVAHVLEQALRHESSTTLSRLCEDYLVHD</sequence>
<organism evidence="1 2">
    <name type="scientific">Allohahella marinimesophila</name>
    <dbReference type="NCBI Taxonomy" id="1054972"/>
    <lineage>
        <taxon>Bacteria</taxon>
        <taxon>Pseudomonadati</taxon>
        <taxon>Pseudomonadota</taxon>
        <taxon>Gammaproteobacteria</taxon>
        <taxon>Oceanospirillales</taxon>
        <taxon>Hahellaceae</taxon>
        <taxon>Allohahella</taxon>
    </lineage>
</organism>